<feature type="transmembrane region" description="Helical" evidence="6">
    <location>
        <begin position="161"/>
        <end position="179"/>
    </location>
</feature>
<evidence type="ECO:0000256" key="6">
    <source>
        <dbReference type="SAM" id="Phobius"/>
    </source>
</evidence>
<protein>
    <submittedName>
        <fullName evidence="8">DMT family transporter</fullName>
    </submittedName>
</protein>
<comment type="similarity">
    <text evidence="2">Belongs to the drug/metabolite transporter (DMT) superfamily. 10 TMS drug/metabolite exporter (DME) (TC 2.A.7.3) family.</text>
</comment>
<reference evidence="8" key="1">
    <citation type="submission" date="2020-03" db="EMBL/GenBank/DDBJ databases">
        <title>Genome of Pelagibius litoralis DSM 21314T.</title>
        <authorList>
            <person name="Wang G."/>
        </authorList>
    </citation>
    <scope>NUCLEOTIDE SEQUENCE</scope>
    <source>
        <strain evidence="8">DSM 21314</strain>
    </source>
</reference>
<evidence type="ECO:0000256" key="5">
    <source>
        <dbReference type="ARBA" id="ARBA00023136"/>
    </source>
</evidence>
<feature type="domain" description="EamA" evidence="7">
    <location>
        <begin position="165"/>
        <end position="289"/>
    </location>
</feature>
<dbReference type="InterPro" id="IPR000620">
    <property type="entry name" value="EamA_dom"/>
</dbReference>
<feature type="domain" description="EamA" evidence="7">
    <location>
        <begin position="20"/>
        <end position="151"/>
    </location>
</feature>
<dbReference type="InterPro" id="IPR037185">
    <property type="entry name" value="EmrE-like"/>
</dbReference>
<gene>
    <name evidence="8" type="ORF">HBA54_06090</name>
</gene>
<feature type="transmembrane region" description="Helical" evidence="6">
    <location>
        <begin position="110"/>
        <end position="129"/>
    </location>
</feature>
<organism evidence="8 9">
    <name type="scientific">Pelagibius litoralis</name>
    <dbReference type="NCBI Taxonomy" id="374515"/>
    <lineage>
        <taxon>Bacteria</taxon>
        <taxon>Pseudomonadati</taxon>
        <taxon>Pseudomonadota</taxon>
        <taxon>Alphaproteobacteria</taxon>
        <taxon>Rhodospirillales</taxon>
        <taxon>Rhodovibrionaceae</taxon>
        <taxon>Pelagibius</taxon>
    </lineage>
</organism>
<dbReference type="GO" id="GO:0016020">
    <property type="term" value="C:membrane"/>
    <property type="evidence" value="ECO:0007669"/>
    <property type="project" value="UniProtKB-SubCell"/>
</dbReference>
<sequence>MPSSTSLIARARNLPAPLQGAFLMTVAALLFAVMNAGIKLAAEEGLHPFQIAFFRNAFALMFMLPWLARMGFGALRTDRLKVHLWRAGIGLVAMLCWFTAIVVMPMADAVALNFTVPLFATAGAAIFLGEIVRARRWTATIVGFLGVLIILRPGFVEITPVMTLPVIAACFMAVTVLIVKSLSRTEEPMAVVLYMNLLLTPLSLIPALFVWQMPSLRALLFMVFVGACAVLAHIAFTRAFAKADASAILPFDYARLPFVAAIGFLLFGEQPDLWTWVGAAVIAASAVYIANREARIAKERPTHRPGSEAVKVKT</sequence>
<evidence type="ECO:0000256" key="4">
    <source>
        <dbReference type="ARBA" id="ARBA00022989"/>
    </source>
</evidence>
<proteinExistence type="inferred from homology"/>
<accession>A0A967C644</accession>
<evidence type="ECO:0000259" key="7">
    <source>
        <dbReference type="Pfam" id="PF00892"/>
    </source>
</evidence>
<dbReference type="AlphaFoldDB" id="A0A967C644"/>
<dbReference type="EMBL" id="JAAQPH010000004">
    <property type="protein sequence ID" value="NIA68156.1"/>
    <property type="molecule type" value="Genomic_DNA"/>
</dbReference>
<keyword evidence="3 6" id="KW-0812">Transmembrane</keyword>
<keyword evidence="4 6" id="KW-1133">Transmembrane helix</keyword>
<evidence type="ECO:0000256" key="1">
    <source>
        <dbReference type="ARBA" id="ARBA00004141"/>
    </source>
</evidence>
<dbReference type="PANTHER" id="PTHR22911">
    <property type="entry name" value="ACYL-MALONYL CONDENSING ENZYME-RELATED"/>
    <property type="match status" value="1"/>
</dbReference>
<feature type="transmembrane region" description="Helical" evidence="6">
    <location>
        <begin position="84"/>
        <end position="104"/>
    </location>
</feature>
<comment type="caution">
    <text evidence="8">The sequence shown here is derived from an EMBL/GenBank/DDBJ whole genome shotgun (WGS) entry which is preliminary data.</text>
</comment>
<evidence type="ECO:0000256" key="2">
    <source>
        <dbReference type="ARBA" id="ARBA00009853"/>
    </source>
</evidence>
<comment type="subcellular location">
    <subcellularLocation>
        <location evidence="1">Membrane</location>
        <topology evidence="1">Multi-pass membrane protein</topology>
    </subcellularLocation>
</comment>
<feature type="transmembrane region" description="Helical" evidence="6">
    <location>
        <begin position="191"/>
        <end position="212"/>
    </location>
</feature>
<name>A0A967C644_9PROT</name>
<evidence type="ECO:0000313" key="8">
    <source>
        <dbReference type="EMBL" id="NIA68156.1"/>
    </source>
</evidence>
<keyword evidence="5 6" id="KW-0472">Membrane</keyword>
<evidence type="ECO:0000256" key="3">
    <source>
        <dbReference type="ARBA" id="ARBA00022692"/>
    </source>
</evidence>
<feature type="transmembrane region" description="Helical" evidence="6">
    <location>
        <begin position="273"/>
        <end position="290"/>
    </location>
</feature>
<feature type="transmembrane region" description="Helical" evidence="6">
    <location>
        <begin position="136"/>
        <end position="155"/>
    </location>
</feature>
<dbReference type="RefSeq" id="WP_167222474.1">
    <property type="nucleotide sequence ID" value="NZ_JAAQPH010000004.1"/>
</dbReference>
<keyword evidence="9" id="KW-1185">Reference proteome</keyword>
<feature type="transmembrane region" description="Helical" evidence="6">
    <location>
        <begin position="21"/>
        <end position="41"/>
    </location>
</feature>
<feature type="transmembrane region" description="Helical" evidence="6">
    <location>
        <begin position="218"/>
        <end position="236"/>
    </location>
</feature>
<dbReference type="Proteomes" id="UP000761264">
    <property type="component" value="Unassembled WGS sequence"/>
</dbReference>
<feature type="transmembrane region" description="Helical" evidence="6">
    <location>
        <begin position="53"/>
        <end position="72"/>
    </location>
</feature>
<feature type="transmembrane region" description="Helical" evidence="6">
    <location>
        <begin position="248"/>
        <end position="267"/>
    </location>
</feature>
<evidence type="ECO:0000313" key="9">
    <source>
        <dbReference type="Proteomes" id="UP000761264"/>
    </source>
</evidence>
<dbReference type="SUPFAM" id="SSF103481">
    <property type="entry name" value="Multidrug resistance efflux transporter EmrE"/>
    <property type="match status" value="2"/>
</dbReference>
<dbReference type="PANTHER" id="PTHR22911:SF6">
    <property type="entry name" value="SOLUTE CARRIER FAMILY 35 MEMBER G1"/>
    <property type="match status" value="1"/>
</dbReference>
<dbReference type="Pfam" id="PF00892">
    <property type="entry name" value="EamA"/>
    <property type="match status" value="2"/>
</dbReference>